<evidence type="ECO:0000256" key="1">
    <source>
        <dbReference type="SAM" id="SignalP"/>
    </source>
</evidence>
<reference evidence="3" key="2">
    <citation type="submission" date="2018-03" db="EMBL/GenBank/DDBJ databases">
        <title>The Triticum urartu genome reveals the dynamic nature of wheat genome evolution.</title>
        <authorList>
            <person name="Ling H."/>
            <person name="Ma B."/>
            <person name="Shi X."/>
            <person name="Liu H."/>
            <person name="Dong L."/>
            <person name="Sun H."/>
            <person name="Cao Y."/>
            <person name="Gao Q."/>
            <person name="Zheng S."/>
            <person name="Li Y."/>
            <person name="Yu Y."/>
            <person name="Du H."/>
            <person name="Qi M."/>
            <person name="Li Y."/>
            <person name="Yu H."/>
            <person name="Cui Y."/>
            <person name="Wang N."/>
            <person name="Chen C."/>
            <person name="Wu H."/>
            <person name="Zhao Y."/>
            <person name="Zhang J."/>
            <person name="Li Y."/>
            <person name="Zhou W."/>
            <person name="Zhang B."/>
            <person name="Hu W."/>
            <person name="Eijk M."/>
            <person name="Tang J."/>
            <person name="Witsenboer H."/>
            <person name="Zhao S."/>
            <person name="Li Z."/>
            <person name="Zhang A."/>
            <person name="Wang D."/>
            <person name="Liang C."/>
        </authorList>
    </citation>
    <scope>NUCLEOTIDE SEQUENCE [LARGE SCALE GENOMIC DNA]</scope>
    <source>
        <strain evidence="3">cv. G1812</strain>
    </source>
</reference>
<dbReference type="Proteomes" id="UP000015106">
    <property type="component" value="Chromosome 6"/>
</dbReference>
<protein>
    <recommendedName>
        <fullName evidence="2">F-box protein AT5G49610-like beta-propeller domain-containing protein</fullName>
    </recommendedName>
</protein>
<keyword evidence="4" id="KW-1185">Reference proteome</keyword>
<evidence type="ECO:0000313" key="3">
    <source>
        <dbReference type="EnsemblPlants" id="TuG1812G0600000586.01.T01"/>
    </source>
</evidence>
<feature type="chain" id="PRO_5035897958" description="F-box protein AT5G49610-like beta-propeller domain-containing protein" evidence="1">
    <location>
        <begin position="29"/>
        <end position="283"/>
    </location>
</feature>
<dbReference type="PANTHER" id="PTHR33186">
    <property type="entry name" value="OS10G0136150 PROTEIN-RELATED"/>
    <property type="match status" value="1"/>
</dbReference>
<sequence>MILGCRHGLVLIFLWTRNQLLVWDPVTGDQHFLDIPPGFDKEETVINGAVLRAAGEARHFQVVLVGNSGMQLTRAVASVYSSETGVWGDLTSTLLPAKDPTSDVPIRILVVCSVMVGSSVYWLLTGNWFGILEFNVDRQSLSVIDVPVDVDAGRCSFTVMQAEGGGLGFLFLSGYCIQLWKRKTDCDGVASWVLGRTVALDKLLSMNSEEGSQSPRILWFAEDNNAVLVRTFIGVFMVQFEPLQFKKLFESYCWFHFYPFEGVYTADARIGGGHGGAKLLCDA</sequence>
<evidence type="ECO:0000259" key="2">
    <source>
        <dbReference type="Pfam" id="PF23635"/>
    </source>
</evidence>
<keyword evidence="1" id="KW-0732">Signal</keyword>
<dbReference type="Gramene" id="TuG1812G0600000586.01.T01">
    <property type="protein sequence ID" value="TuG1812G0600000586.01.T01"/>
    <property type="gene ID" value="TuG1812G0600000586.01"/>
</dbReference>
<reference evidence="3" key="3">
    <citation type="submission" date="2022-06" db="UniProtKB">
        <authorList>
            <consortium name="EnsemblPlants"/>
        </authorList>
    </citation>
    <scope>IDENTIFICATION</scope>
</reference>
<dbReference type="InterPro" id="IPR056594">
    <property type="entry name" value="AT5G49610-like_b-prop"/>
</dbReference>
<dbReference type="AlphaFoldDB" id="A0A8R7QNZ8"/>
<feature type="signal peptide" evidence="1">
    <location>
        <begin position="1"/>
        <end position="28"/>
    </location>
</feature>
<name>A0A8R7QNZ8_TRIUA</name>
<dbReference type="EnsemblPlants" id="TuG1812G0600000586.01.T01">
    <property type="protein sequence ID" value="TuG1812G0600000586.01.T01"/>
    <property type="gene ID" value="TuG1812G0600000586.01"/>
</dbReference>
<organism evidence="3 4">
    <name type="scientific">Triticum urartu</name>
    <name type="common">Red wild einkorn</name>
    <name type="synonym">Crithodium urartu</name>
    <dbReference type="NCBI Taxonomy" id="4572"/>
    <lineage>
        <taxon>Eukaryota</taxon>
        <taxon>Viridiplantae</taxon>
        <taxon>Streptophyta</taxon>
        <taxon>Embryophyta</taxon>
        <taxon>Tracheophyta</taxon>
        <taxon>Spermatophyta</taxon>
        <taxon>Magnoliopsida</taxon>
        <taxon>Liliopsida</taxon>
        <taxon>Poales</taxon>
        <taxon>Poaceae</taxon>
        <taxon>BOP clade</taxon>
        <taxon>Pooideae</taxon>
        <taxon>Triticodae</taxon>
        <taxon>Triticeae</taxon>
        <taxon>Triticinae</taxon>
        <taxon>Triticum</taxon>
    </lineage>
</organism>
<reference evidence="4" key="1">
    <citation type="journal article" date="2013" name="Nature">
        <title>Draft genome of the wheat A-genome progenitor Triticum urartu.</title>
        <authorList>
            <person name="Ling H.Q."/>
            <person name="Zhao S."/>
            <person name="Liu D."/>
            <person name="Wang J."/>
            <person name="Sun H."/>
            <person name="Zhang C."/>
            <person name="Fan H."/>
            <person name="Li D."/>
            <person name="Dong L."/>
            <person name="Tao Y."/>
            <person name="Gao C."/>
            <person name="Wu H."/>
            <person name="Li Y."/>
            <person name="Cui Y."/>
            <person name="Guo X."/>
            <person name="Zheng S."/>
            <person name="Wang B."/>
            <person name="Yu K."/>
            <person name="Liang Q."/>
            <person name="Yang W."/>
            <person name="Lou X."/>
            <person name="Chen J."/>
            <person name="Feng M."/>
            <person name="Jian J."/>
            <person name="Zhang X."/>
            <person name="Luo G."/>
            <person name="Jiang Y."/>
            <person name="Liu J."/>
            <person name="Wang Z."/>
            <person name="Sha Y."/>
            <person name="Zhang B."/>
            <person name="Wu H."/>
            <person name="Tang D."/>
            <person name="Shen Q."/>
            <person name="Xue P."/>
            <person name="Zou S."/>
            <person name="Wang X."/>
            <person name="Liu X."/>
            <person name="Wang F."/>
            <person name="Yang Y."/>
            <person name="An X."/>
            <person name="Dong Z."/>
            <person name="Zhang K."/>
            <person name="Zhang X."/>
            <person name="Luo M.C."/>
            <person name="Dvorak J."/>
            <person name="Tong Y."/>
            <person name="Wang J."/>
            <person name="Yang H."/>
            <person name="Li Z."/>
            <person name="Wang D."/>
            <person name="Zhang A."/>
            <person name="Wang J."/>
        </authorList>
    </citation>
    <scope>NUCLEOTIDE SEQUENCE</scope>
    <source>
        <strain evidence="4">cv. G1812</strain>
    </source>
</reference>
<dbReference type="PANTHER" id="PTHR33186:SF13">
    <property type="entry name" value="OS10G0138300 PROTEIN"/>
    <property type="match status" value="1"/>
</dbReference>
<feature type="domain" description="F-box protein AT5G49610-like beta-propeller" evidence="2">
    <location>
        <begin position="2"/>
        <end position="214"/>
    </location>
</feature>
<accession>A0A8R7QNZ8</accession>
<dbReference type="Pfam" id="PF23635">
    <property type="entry name" value="Beta-prop_AT5G49610-like"/>
    <property type="match status" value="1"/>
</dbReference>
<evidence type="ECO:0000313" key="4">
    <source>
        <dbReference type="Proteomes" id="UP000015106"/>
    </source>
</evidence>
<proteinExistence type="predicted"/>